<reference evidence="6 7" key="1">
    <citation type="submission" date="2024-04" db="EMBL/GenBank/DDBJ databases">
        <title>Tritrichomonas musculus Genome.</title>
        <authorList>
            <person name="Alves-Ferreira E."/>
            <person name="Grigg M."/>
            <person name="Lorenzi H."/>
            <person name="Galac M."/>
        </authorList>
    </citation>
    <scope>NUCLEOTIDE SEQUENCE [LARGE SCALE GENOMIC DNA]</scope>
    <source>
        <strain evidence="6 7">EAF2021</strain>
    </source>
</reference>
<evidence type="ECO:0000313" key="6">
    <source>
        <dbReference type="EMBL" id="KAK8887755.1"/>
    </source>
</evidence>
<dbReference type="PROSITE" id="PS00107">
    <property type="entry name" value="PROTEIN_KINASE_ATP"/>
    <property type="match status" value="1"/>
</dbReference>
<keyword evidence="1 3" id="KW-0547">Nucleotide-binding</keyword>
<comment type="caution">
    <text evidence="6">The sequence shown here is derived from an EMBL/GenBank/DDBJ whole genome shotgun (WGS) entry which is preliminary data.</text>
</comment>
<dbReference type="InterPro" id="IPR008271">
    <property type="entry name" value="Ser/Thr_kinase_AS"/>
</dbReference>
<dbReference type="Proteomes" id="UP001470230">
    <property type="component" value="Unassembled WGS sequence"/>
</dbReference>
<keyword evidence="4" id="KW-0808">Transferase</keyword>
<keyword evidence="4" id="KW-0723">Serine/threonine-protein kinase</keyword>
<evidence type="ECO:0000313" key="7">
    <source>
        <dbReference type="Proteomes" id="UP001470230"/>
    </source>
</evidence>
<evidence type="ECO:0000259" key="5">
    <source>
        <dbReference type="PROSITE" id="PS50011"/>
    </source>
</evidence>
<dbReference type="InterPro" id="IPR017441">
    <property type="entry name" value="Protein_kinase_ATP_BS"/>
</dbReference>
<dbReference type="InterPro" id="IPR011009">
    <property type="entry name" value="Kinase-like_dom_sf"/>
</dbReference>
<protein>
    <recommendedName>
        <fullName evidence="5">Protein kinase domain-containing protein</fullName>
    </recommendedName>
</protein>
<gene>
    <name evidence="6" type="ORF">M9Y10_038810</name>
</gene>
<feature type="binding site" evidence="3">
    <location>
        <position position="44"/>
    </location>
    <ligand>
        <name>ATP</name>
        <dbReference type="ChEBI" id="CHEBI:30616"/>
    </ligand>
</feature>
<dbReference type="Pfam" id="PF00069">
    <property type="entry name" value="Pkinase"/>
    <property type="match status" value="1"/>
</dbReference>
<keyword evidence="2 3" id="KW-0067">ATP-binding</keyword>
<sequence>MFNPYPSLPYQIKNYVLNSIIGQGGFAIVYKATNVLYNRDFAVKVICQSKISNRNVSSFEAEIKSLTQLDHPNVIRLYDYFKEDDHLFLVLEYCSGGTLEDKILKEEEMTFEAQIKICSQIVSALNYCYDQNIAHRDIKTSNVLIDGNGRIKVTDFGLSQVISHDENMHQFGGSLHYYSPEICKKVSFNPFKSDVWALGVLFYRLFTYSYPFDGVTEHEIKTKIIDGFYPEKLTGLIGKVVRKMLTPCPEERISIYQLSKMEIFNSPKVNIFANGGKKLLPIPNQAQVNRLRRFSKGCSNVIFHNSKSNENSPQLAKCMNLFCSQTFLSAPLVSEPT</sequence>
<keyword evidence="7" id="KW-1185">Reference proteome</keyword>
<accession>A0ABR2K9G6</accession>
<dbReference type="PANTHER" id="PTHR24362">
    <property type="entry name" value="SERINE/THREONINE-PROTEIN KINASE NEK"/>
    <property type="match status" value="1"/>
</dbReference>
<dbReference type="PROSITE" id="PS00108">
    <property type="entry name" value="PROTEIN_KINASE_ST"/>
    <property type="match status" value="1"/>
</dbReference>
<dbReference type="PANTHER" id="PTHR24362:SF309">
    <property type="entry name" value="PROTEIN KINASE DOMAIN-CONTAINING PROTEIN"/>
    <property type="match status" value="1"/>
</dbReference>
<evidence type="ECO:0000256" key="4">
    <source>
        <dbReference type="RuleBase" id="RU000304"/>
    </source>
</evidence>
<comment type="similarity">
    <text evidence="4">Belongs to the protein kinase superfamily.</text>
</comment>
<dbReference type="Gene3D" id="1.10.510.10">
    <property type="entry name" value="Transferase(Phosphotransferase) domain 1"/>
    <property type="match status" value="1"/>
</dbReference>
<evidence type="ECO:0000256" key="2">
    <source>
        <dbReference type="ARBA" id="ARBA00022840"/>
    </source>
</evidence>
<dbReference type="SMART" id="SM00220">
    <property type="entry name" value="S_TKc"/>
    <property type="match status" value="1"/>
</dbReference>
<dbReference type="InterPro" id="IPR000719">
    <property type="entry name" value="Prot_kinase_dom"/>
</dbReference>
<evidence type="ECO:0000256" key="3">
    <source>
        <dbReference type="PROSITE-ProRule" id="PRU10141"/>
    </source>
</evidence>
<name>A0ABR2K9G6_9EUKA</name>
<proteinExistence type="inferred from homology"/>
<dbReference type="SUPFAM" id="SSF56112">
    <property type="entry name" value="Protein kinase-like (PK-like)"/>
    <property type="match status" value="1"/>
</dbReference>
<dbReference type="PROSITE" id="PS50011">
    <property type="entry name" value="PROTEIN_KINASE_DOM"/>
    <property type="match status" value="1"/>
</dbReference>
<keyword evidence="4" id="KW-0418">Kinase</keyword>
<dbReference type="EMBL" id="JAPFFF010000006">
    <property type="protein sequence ID" value="KAK8887755.1"/>
    <property type="molecule type" value="Genomic_DNA"/>
</dbReference>
<feature type="domain" description="Protein kinase" evidence="5">
    <location>
        <begin position="15"/>
        <end position="264"/>
    </location>
</feature>
<organism evidence="6 7">
    <name type="scientific">Tritrichomonas musculus</name>
    <dbReference type="NCBI Taxonomy" id="1915356"/>
    <lineage>
        <taxon>Eukaryota</taxon>
        <taxon>Metamonada</taxon>
        <taxon>Parabasalia</taxon>
        <taxon>Tritrichomonadida</taxon>
        <taxon>Tritrichomonadidae</taxon>
        <taxon>Tritrichomonas</taxon>
    </lineage>
</organism>
<evidence type="ECO:0000256" key="1">
    <source>
        <dbReference type="ARBA" id="ARBA00022741"/>
    </source>
</evidence>